<evidence type="ECO:0000256" key="1">
    <source>
        <dbReference type="SAM" id="Phobius"/>
    </source>
</evidence>
<protein>
    <submittedName>
        <fullName evidence="2">Uncharacterized protein</fullName>
    </submittedName>
</protein>
<comment type="caution">
    <text evidence="2">The sequence shown here is derived from an EMBL/GenBank/DDBJ whole genome shotgun (WGS) entry which is preliminary data.</text>
</comment>
<proteinExistence type="predicted"/>
<dbReference type="AlphaFoldDB" id="A0A2H0RGI0"/>
<organism evidence="2 3">
    <name type="scientific">Candidatus Vogelbacteria bacterium CG10_big_fil_rev_8_21_14_0_10_50_13</name>
    <dbReference type="NCBI Taxonomy" id="1975044"/>
    <lineage>
        <taxon>Bacteria</taxon>
        <taxon>Candidatus Vogeliibacteriota</taxon>
    </lineage>
</organism>
<keyword evidence="1" id="KW-1133">Transmembrane helix</keyword>
<gene>
    <name evidence="2" type="ORF">COV09_00300</name>
</gene>
<dbReference type="EMBL" id="PCYJ01000006">
    <property type="protein sequence ID" value="PIR45649.1"/>
    <property type="molecule type" value="Genomic_DNA"/>
</dbReference>
<sequence length="99" mass="11582">MTLTWFKFSNLNRWSGLNPRRDWLAILLAWLILLVAVIGWRTYEALIFQVEFEKTINPDFNTKTIKEDRLLRLAEIVGARAERLEELKLNPPATVNLAN</sequence>
<evidence type="ECO:0000313" key="2">
    <source>
        <dbReference type="EMBL" id="PIR45649.1"/>
    </source>
</evidence>
<reference evidence="2 3" key="1">
    <citation type="submission" date="2017-09" db="EMBL/GenBank/DDBJ databases">
        <title>Depth-based differentiation of microbial function through sediment-hosted aquifers and enrichment of novel symbionts in the deep terrestrial subsurface.</title>
        <authorList>
            <person name="Probst A.J."/>
            <person name="Ladd B."/>
            <person name="Jarett J.K."/>
            <person name="Geller-Mcgrath D.E."/>
            <person name="Sieber C.M."/>
            <person name="Emerson J.B."/>
            <person name="Anantharaman K."/>
            <person name="Thomas B.C."/>
            <person name="Malmstrom R."/>
            <person name="Stieglmeier M."/>
            <person name="Klingl A."/>
            <person name="Woyke T."/>
            <person name="Ryan C.M."/>
            <person name="Banfield J.F."/>
        </authorList>
    </citation>
    <scope>NUCLEOTIDE SEQUENCE [LARGE SCALE GENOMIC DNA]</scope>
    <source>
        <strain evidence="2">CG10_big_fil_rev_8_21_14_0_10_50_13</strain>
    </source>
</reference>
<feature type="transmembrane region" description="Helical" evidence="1">
    <location>
        <begin position="23"/>
        <end position="43"/>
    </location>
</feature>
<keyword evidence="1" id="KW-0812">Transmembrane</keyword>
<evidence type="ECO:0000313" key="3">
    <source>
        <dbReference type="Proteomes" id="UP000230906"/>
    </source>
</evidence>
<accession>A0A2H0RGI0</accession>
<dbReference type="Proteomes" id="UP000230906">
    <property type="component" value="Unassembled WGS sequence"/>
</dbReference>
<keyword evidence="1" id="KW-0472">Membrane</keyword>
<name>A0A2H0RGI0_9BACT</name>